<dbReference type="AlphaFoldDB" id="I0J3A7"/>
<protein>
    <submittedName>
        <fullName evidence="2">Uncharacterized protein</fullName>
    </submittedName>
</protein>
<evidence type="ECO:0000256" key="1">
    <source>
        <dbReference type="SAM" id="MobiDB-lite"/>
    </source>
</evidence>
<organism evidence="2">
    <name type="scientific">Arabidopsis halleri subsp. halleri</name>
    <name type="common">Arabis halleri</name>
    <dbReference type="NCBI Taxonomy" id="81971"/>
    <lineage>
        <taxon>Eukaryota</taxon>
        <taxon>Viridiplantae</taxon>
        <taxon>Streptophyta</taxon>
        <taxon>Embryophyta</taxon>
        <taxon>Tracheophyta</taxon>
        <taxon>Spermatophyta</taxon>
        <taxon>Magnoliopsida</taxon>
        <taxon>eudicotyledons</taxon>
        <taxon>Gunneridae</taxon>
        <taxon>Pentapetalae</taxon>
        <taxon>rosids</taxon>
        <taxon>malvids</taxon>
        <taxon>Brassicales</taxon>
        <taxon>Brassicaceae</taxon>
        <taxon>Camelineae</taxon>
        <taxon>Arabidopsis</taxon>
    </lineage>
</organism>
<reference evidence="2" key="1">
    <citation type="journal article" date="2013" name="New Phytol.">
        <title>Plant Defensin type 1 (PDF1): protein promiscuity and expression variation within the Arabidopsis genus shed light on zinc tolerance acquisition in Arabidopsis halleri.</title>
        <authorList>
            <person name="Shahzad Z."/>
            <person name="Ranwez V."/>
            <person name="Fizames C."/>
            <person name="Marques L."/>
            <person name="Le Martret B."/>
            <person name="Alassimone J."/>
            <person name="Gode C."/>
            <person name="Lacombe E."/>
            <person name="Castillo T."/>
            <person name="Saumitou-Laprade P."/>
            <person name="Berthomieu P."/>
            <person name="Gosti F."/>
        </authorList>
    </citation>
    <scope>NUCLEOTIDE SEQUENCE</scope>
    <source>
        <tissue evidence="2">Leaves</tissue>
    </source>
</reference>
<feature type="compositionally biased region" description="Basic and acidic residues" evidence="1">
    <location>
        <begin position="26"/>
        <end position="47"/>
    </location>
</feature>
<feature type="region of interest" description="Disordered" evidence="1">
    <location>
        <begin position="25"/>
        <end position="57"/>
    </location>
</feature>
<name>I0J3A7_ARAHH</name>
<proteinExistence type="predicted"/>
<sequence length="86" mass="9731">MKIEDEGRELGVIKVTLNSTPWVATSREHGRETRGRVGKSRFSDSSKGDLASSGANMVKDRWRRAYGSFRRRGKTREAMKGKRAEC</sequence>
<dbReference type="EMBL" id="HE601748">
    <property type="protein sequence ID" value="CCD74467.1"/>
    <property type="molecule type" value="Genomic_DNA"/>
</dbReference>
<accession>I0J3A7</accession>
<evidence type="ECO:0000313" key="2">
    <source>
        <dbReference type="EMBL" id="CCD74467.1"/>
    </source>
</evidence>